<evidence type="ECO:0000313" key="2">
    <source>
        <dbReference type="EMBL" id="EFJ31054.1"/>
    </source>
</evidence>
<name>D8R8X7_SELML</name>
<evidence type="ECO:0000313" key="3">
    <source>
        <dbReference type="Proteomes" id="UP000001514"/>
    </source>
</evidence>
<evidence type="ECO:0000256" key="1">
    <source>
        <dbReference type="SAM" id="MobiDB-lite"/>
    </source>
</evidence>
<dbReference type="GO" id="GO:0010343">
    <property type="term" value="P:singlet oxygen-mediated programmed cell death"/>
    <property type="evidence" value="ECO:0007669"/>
    <property type="project" value="InterPro"/>
</dbReference>
<dbReference type="EMBL" id="GL377574">
    <property type="protein sequence ID" value="EFJ31054.1"/>
    <property type="molecule type" value="Genomic_DNA"/>
</dbReference>
<keyword evidence="3" id="KW-1185">Reference proteome</keyword>
<organism evidence="3">
    <name type="scientific">Selaginella moellendorffii</name>
    <name type="common">Spikemoss</name>
    <dbReference type="NCBI Taxonomy" id="88036"/>
    <lineage>
        <taxon>Eukaryota</taxon>
        <taxon>Viridiplantae</taxon>
        <taxon>Streptophyta</taxon>
        <taxon>Embryophyta</taxon>
        <taxon>Tracheophyta</taxon>
        <taxon>Lycopodiopsida</taxon>
        <taxon>Selaginellales</taxon>
        <taxon>Selaginellaceae</taxon>
        <taxon>Selaginella</taxon>
    </lineage>
</organism>
<dbReference type="InParanoid" id="D8R8X7"/>
<dbReference type="AlphaFoldDB" id="D8R8X7"/>
<dbReference type="GO" id="GO:0000304">
    <property type="term" value="P:response to singlet oxygen"/>
    <property type="evidence" value="ECO:0000318"/>
    <property type="project" value="GO_Central"/>
</dbReference>
<gene>
    <name evidence="2" type="ORF">SELMODRAFT_227764</name>
</gene>
<accession>D8R8X7</accession>
<feature type="compositionally biased region" description="Basic and acidic residues" evidence="1">
    <location>
        <begin position="307"/>
        <end position="325"/>
    </location>
</feature>
<reference evidence="2 3" key="1">
    <citation type="journal article" date="2011" name="Science">
        <title>The Selaginella genome identifies genetic changes associated with the evolution of vascular plants.</title>
        <authorList>
            <person name="Banks J.A."/>
            <person name="Nishiyama T."/>
            <person name="Hasebe M."/>
            <person name="Bowman J.L."/>
            <person name="Gribskov M."/>
            <person name="dePamphilis C."/>
            <person name="Albert V.A."/>
            <person name="Aono N."/>
            <person name="Aoyama T."/>
            <person name="Ambrose B.A."/>
            <person name="Ashton N.W."/>
            <person name="Axtell M.J."/>
            <person name="Barker E."/>
            <person name="Barker M.S."/>
            <person name="Bennetzen J.L."/>
            <person name="Bonawitz N.D."/>
            <person name="Chapple C."/>
            <person name="Cheng C."/>
            <person name="Correa L.G."/>
            <person name="Dacre M."/>
            <person name="DeBarry J."/>
            <person name="Dreyer I."/>
            <person name="Elias M."/>
            <person name="Engstrom E.M."/>
            <person name="Estelle M."/>
            <person name="Feng L."/>
            <person name="Finet C."/>
            <person name="Floyd S.K."/>
            <person name="Frommer W.B."/>
            <person name="Fujita T."/>
            <person name="Gramzow L."/>
            <person name="Gutensohn M."/>
            <person name="Harholt J."/>
            <person name="Hattori M."/>
            <person name="Heyl A."/>
            <person name="Hirai T."/>
            <person name="Hiwatashi Y."/>
            <person name="Ishikawa M."/>
            <person name="Iwata M."/>
            <person name="Karol K.G."/>
            <person name="Koehler B."/>
            <person name="Kolukisaoglu U."/>
            <person name="Kubo M."/>
            <person name="Kurata T."/>
            <person name="Lalonde S."/>
            <person name="Li K."/>
            <person name="Li Y."/>
            <person name="Litt A."/>
            <person name="Lyons E."/>
            <person name="Manning G."/>
            <person name="Maruyama T."/>
            <person name="Michael T.P."/>
            <person name="Mikami K."/>
            <person name="Miyazaki S."/>
            <person name="Morinaga S."/>
            <person name="Murata T."/>
            <person name="Mueller-Roeber B."/>
            <person name="Nelson D.R."/>
            <person name="Obara M."/>
            <person name="Oguri Y."/>
            <person name="Olmstead R.G."/>
            <person name="Onodera N."/>
            <person name="Petersen B.L."/>
            <person name="Pils B."/>
            <person name="Prigge M."/>
            <person name="Rensing S.A."/>
            <person name="Riano-Pachon D.M."/>
            <person name="Roberts A.W."/>
            <person name="Sato Y."/>
            <person name="Scheller H.V."/>
            <person name="Schulz B."/>
            <person name="Schulz C."/>
            <person name="Shakirov E.V."/>
            <person name="Shibagaki N."/>
            <person name="Shinohara N."/>
            <person name="Shippen D.E."/>
            <person name="Soerensen I."/>
            <person name="Sotooka R."/>
            <person name="Sugimoto N."/>
            <person name="Sugita M."/>
            <person name="Sumikawa N."/>
            <person name="Tanurdzic M."/>
            <person name="Theissen G."/>
            <person name="Ulvskov P."/>
            <person name="Wakazuki S."/>
            <person name="Weng J.K."/>
            <person name="Willats W.W."/>
            <person name="Wipf D."/>
            <person name="Wolf P.G."/>
            <person name="Yang L."/>
            <person name="Zimmer A.D."/>
            <person name="Zhu Q."/>
            <person name="Mitros T."/>
            <person name="Hellsten U."/>
            <person name="Loque D."/>
            <person name="Otillar R."/>
            <person name="Salamov A."/>
            <person name="Schmutz J."/>
            <person name="Shapiro H."/>
            <person name="Lindquist E."/>
            <person name="Lucas S."/>
            <person name="Rokhsar D."/>
            <person name="Grigoriev I.V."/>
        </authorList>
    </citation>
    <scope>NUCLEOTIDE SEQUENCE [LARGE SCALE GENOMIC DNA]</scope>
</reference>
<proteinExistence type="predicted"/>
<feature type="region of interest" description="Disordered" evidence="1">
    <location>
        <begin position="301"/>
        <end position="335"/>
    </location>
</feature>
<dbReference type="STRING" id="88036.D8R8X7"/>
<dbReference type="HOGENOM" id="CLU_019201_0_0_1"/>
<dbReference type="GO" id="GO:0042651">
    <property type="term" value="C:thylakoid membrane"/>
    <property type="evidence" value="ECO:0000318"/>
    <property type="project" value="GO_Central"/>
</dbReference>
<dbReference type="OMA" id="SSLEWDW"/>
<dbReference type="PANTHER" id="PTHR33917">
    <property type="entry name" value="PROTEIN EXECUTER 1, CHLOROPLASTIC"/>
    <property type="match status" value="1"/>
</dbReference>
<dbReference type="eggNOG" id="ENOG502QQS3">
    <property type="taxonomic scope" value="Eukaryota"/>
</dbReference>
<dbReference type="InterPro" id="IPR044680">
    <property type="entry name" value="EX1/2"/>
</dbReference>
<dbReference type="PANTHER" id="PTHR33917:SF3">
    <property type="entry name" value="PROTEIN EXECUTER 1, CHLOROPLASTIC"/>
    <property type="match status" value="1"/>
</dbReference>
<dbReference type="FunCoup" id="D8R8X7">
    <property type="interactions" value="2780"/>
</dbReference>
<dbReference type="KEGG" id="smo:SELMODRAFT_227764"/>
<protein>
    <submittedName>
        <fullName evidence="2">Uncharacterized protein</fullName>
    </submittedName>
</protein>
<dbReference type="Proteomes" id="UP000001514">
    <property type="component" value="Unassembled WGS sequence"/>
</dbReference>
<dbReference type="Pfam" id="PF12014">
    <property type="entry name" value="Cyclin_D1_bind"/>
    <property type="match status" value="1"/>
</dbReference>
<sequence length="693" mass="76043">MAAALVSQAAAGLASRSSSSSSLGGIGGSSNLLACSSSRQHFQFPVSAWTSAGNVVRVSSRLRGVIRCQCRAVDDNSEDNAEISGTDERVLRIKSVSSRKLEEYIASSSGSSSSSSSPEDKEWKSWQEHFPKVEEEDNLISALKFQLEEAVKLENFQEAAKLKRAIEAAKANDVISEVNKELQRALQEERYKDAARLRDEAGAGLVGWWAGISKDGSDPFGRIIRVRAAHGRLIAQNYTARQLATFAQKNGAEGDALFEVFVKKEDNGFNKQVVYLQHPAEAEAADLDKLVDIDIDEIVQQAENESTEEKNRTKSAGKTEKQENEKADDDSDEAHVQASGIVDFLKDRIPDLNMKVIKVIAPEGSEPDIPKIIEEIIEREQKEHRDKSDASAIGGIVVQESSDTEGKAGDDQVPDDKAVTIRVVIGGASPGEGGDGSTGPAVRVPATIKQESIDSFVLHIDSIPDDIHQDDSKAWKVARIATKASADQMPDDVAQKLWNVEKVPVQVSKELKEVIKLAVNQAQKMQSLPKTTVFHRIDVTESSDPFTGLYVGAFGANTPEILQLKRKYGHWDTKRSVPDDKLKFYEYVEAIKLTGDLNVPAGQVSFRARIAKENRMSPLGIYPEELGVIARYRGQGQLADPGFKHPKWTDGELVLLDGRTTGPTNGARLGFVFYLPDHHFLILFDRLNLEKLS</sequence>
<dbReference type="OrthoDB" id="722566at2759"/>
<dbReference type="Gramene" id="EFJ31054">
    <property type="protein sequence ID" value="EFJ31054"/>
    <property type="gene ID" value="SELMODRAFT_227764"/>
</dbReference>